<dbReference type="PROSITE" id="PS01035">
    <property type="entry name" value="PTS_EIIB_TYPE_1_CYS"/>
    <property type="match status" value="1"/>
</dbReference>
<dbReference type="PROSITE" id="PS51103">
    <property type="entry name" value="PTS_EIIC_TYPE_1"/>
    <property type="match status" value="1"/>
</dbReference>
<feature type="transmembrane region" description="Helical" evidence="12">
    <location>
        <begin position="26"/>
        <end position="49"/>
    </location>
</feature>
<feature type="transmembrane region" description="Helical" evidence="12">
    <location>
        <begin position="342"/>
        <end position="361"/>
    </location>
</feature>
<evidence type="ECO:0000256" key="2">
    <source>
        <dbReference type="ARBA" id="ARBA00022448"/>
    </source>
</evidence>
<evidence type="ECO:0000256" key="1">
    <source>
        <dbReference type="ARBA" id="ARBA00004651"/>
    </source>
</evidence>
<evidence type="ECO:0000256" key="7">
    <source>
        <dbReference type="ARBA" id="ARBA00022692"/>
    </source>
</evidence>
<keyword evidence="16" id="KW-1185">Reference proteome</keyword>
<gene>
    <name evidence="15" type="ordered locus">MYPU_3640</name>
</gene>
<keyword evidence="7 12" id="KW-0812">Transmembrane</keyword>
<feature type="transmembrane region" description="Helical" evidence="12">
    <location>
        <begin position="447"/>
        <end position="469"/>
    </location>
</feature>
<accession>Q98QJ7</accession>
<keyword evidence="2" id="KW-0813">Transport</keyword>
<dbReference type="NCBIfam" id="TIGR00826">
    <property type="entry name" value="EIIB_glc"/>
    <property type="match status" value="1"/>
</dbReference>
<feature type="transmembrane region" description="Helical" evidence="12">
    <location>
        <begin position="195"/>
        <end position="215"/>
    </location>
</feature>
<feature type="transmembrane region" description="Helical" evidence="12">
    <location>
        <begin position="390"/>
        <end position="415"/>
    </location>
</feature>
<dbReference type="AlphaFoldDB" id="Q98QJ7"/>
<dbReference type="CDD" id="cd00212">
    <property type="entry name" value="PTS_IIB_glc"/>
    <property type="match status" value="1"/>
</dbReference>
<keyword evidence="8" id="KW-0418">Kinase</keyword>
<keyword evidence="4" id="KW-0762">Sugar transport</keyword>
<feature type="domain" description="PTS EIIB type-1" evidence="13">
    <location>
        <begin position="525"/>
        <end position="602"/>
    </location>
</feature>
<evidence type="ECO:0000259" key="14">
    <source>
        <dbReference type="PROSITE" id="PS51103"/>
    </source>
</evidence>
<dbReference type="EMBL" id="AL445564">
    <property type="protein sequence ID" value="CAC13537.1"/>
    <property type="molecule type" value="Genomic_DNA"/>
</dbReference>
<dbReference type="eggNOG" id="COG1263">
    <property type="taxonomic scope" value="Bacteria"/>
</dbReference>
<feature type="transmembrane region" description="Helical" evidence="12">
    <location>
        <begin position="69"/>
        <end position="86"/>
    </location>
</feature>
<dbReference type="PANTHER" id="PTHR30009">
    <property type="entry name" value="CYTOCHROME C-TYPE SYNTHESIS PROTEIN AND PTS TRANSMEMBRANE COMPONENT"/>
    <property type="match status" value="1"/>
</dbReference>
<dbReference type="GO" id="GO:0009401">
    <property type="term" value="P:phosphoenolpyruvate-dependent sugar phosphotransferase system"/>
    <property type="evidence" value="ECO:0007669"/>
    <property type="project" value="UniProtKB-KW"/>
</dbReference>
<feature type="transmembrane region" description="Helical" evidence="12">
    <location>
        <begin position="422"/>
        <end position="441"/>
    </location>
</feature>
<dbReference type="GO" id="GO:0008982">
    <property type="term" value="F:protein-N(PI)-phosphohistidine-sugar phosphotransferase activity"/>
    <property type="evidence" value="ECO:0007669"/>
    <property type="project" value="InterPro"/>
</dbReference>
<keyword evidence="6" id="KW-0598">Phosphotransferase system</keyword>
<keyword evidence="5 15" id="KW-0808">Transferase</keyword>
<evidence type="ECO:0000256" key="3">
    <source>
        <dbReference type="ARBA" id="ARBA00022475"/>
    </source>
</evidence>
<feature type="transmembrane region" description="Helical" evidence="12">
    <location>
        <begin position="368"/>
        <end position="384"/>
    </location>
</feature>
<dbReference type="InterPro" id="IPR001996">
    <property type="entry name" value="PTS_IIB_1"/>
</dbReference>
<proteinExistence type="predicted"/>
<organism evidence="16">
    <name type="scientific">Mycoplasmopsis pulmonis (strain UAB CTIP)</name>
    <name type="common">Mycoplasma pulmonis</name>
    <dbReference type="NCBI Taxonomy" id="272635"/>
    <lineage>
        <taxon>Bacteria</taxon>
        <taxon>Bacillati</taxon>
        <taxon>Mycoplasmatota</taxon>
        <taxon>Mycoplasmoidales</taxon>
        <taxon>Metamycoplasmataceae</taxon>
        <taxon>Mycoplasmopsis</taxon>
    </lineage>
</organism>
<dbReference type="Pfam" id="PF02378">
    <property type="entry name" value="PTS_EIIC"/>
    <property type="match status" value="1"/>
</dbReference>
<dbReference type="InterPro" id="IPR036878">
    <property type="entry name" value="Glu_permease_IIB"/>
</dbReference>
<dbReference type="Proteomes" id="UP000000528">
    <property type="component" value="Chromosome"/>
</dbReference>
<evidence type="ECO:0000256" key="11">
    <source>
        <dbReference type="PROSITE-ProRule" id="PRU00421"/>
    </source>
</evidence>
<evidence type="ECO:0000256" key="10">
    <source>
        <dbReference type="ARBA" id="ARBA00023136"/>
    </source>
</evidence>
<dbReference type="STRING" id="272635.gene:17576964"/>
<feature type="domain" description="PTS EIIC type-1" evidence="14">
    <location>
        <begin position="14"/>
        <end position="481"/>
    </location>
</feature>
<dbReference type="InterPro" id="IPR003352">
    <property type="entry name" value="PTS_EIIC"/>
</dbReference>
<evidence type="ECO:0000256" key="4">
    <source>
        <dbReference type="ARBA" id="ARBA00022597"/>
    </source>
</evidence>
<evidence type="ECO:0000313" key="15">
    <source>
        <dbReference type="EMBL" id="CAC13537.1"/>
    </source>
</evidence>
<dbReference type="PANTHER" id="PTHR30009:SF20">
    <property type="entry name" value="PTS SYSTEM GLUCOSE-SPECIFIC EIICB COMPONENT-RELATED"/>
    <property type="match status" value="1"/>
</dbReference>
<dbReference type="PIR" id="D90557">
    <property type="entry name" value="D90557"/>
</dbReference>
<feature type="active site" description="Phosphocysteine intermediate; for EIIB activity" evidence="11">
    <location>
        <position position="547"/>
    </location>
</feature>
<protein>
    <submittedName>
        <fullName evidence="15">PTS SYSTEM, GLUCOSE-SPECIFIC IIABC COMPONENT (EIIABC-GLC) (GLUCOSE-PERMEASE IIABC COMPONENT) (PHOSPHOTRANSFERASE ENZYME II, ABC COMPONENT) (EII-GLC/EIII-GLC)</fullName>
        <ecNumber evidence="15">2.7.1.69</ecNumber>
    </submittedName>
</protein>
<feature type="transmembrane region" description="Helical" evidence="12">
    <location>
        <begin position="172"/>
        <end position="189"/>
    </location>
</feature>
<dbReference type="KEGG" id="mpu:MYPU_3640"/>
<dbReference type="Pfam" id="PF00367">
    <property type="entry name" value="PTS_EIIB"/>
    <property type="match status" value="1"/>
</dbReference>
<keyword evidence="3" id="KW-1003">Cell membrane</keyword>
<feature type="transmembrane region" description="Helical" evidence="12">
    <location>
        <begin position="93"/>
        <end position="115"/>
    </location>
</feature>
<feature type="transmembrane region" description="Helical" evidence="12">
    <location>
        <begin position="227"/>
        <end position="251"/>
    </location>
</feature>
<dbReference type="GO" id="GO:0090563">
    <property type="term" value="F:protein-phosphocysteine-sugar phosphotransferase activity"/>
    <property type="evidence" value="ECO:0007669"/>
    <property type="project" value="TreeGrafter"/>
</dbReference>
<evidence type="ECO:0000256" key="6">
    <source>
        <dbReference type="ARBA" id="ARBA00022683"/>
    </source>
</evidence>
<evidence type="ECO:0000256" key="12">
    <source>
        <dbReference type="SAM" id="Phobius"/>
    </source>
</evidence>
<evidence type="ECO:0000256" key="5">
    <source>
        <dbReference type="ARBA" id="ARBA00022679"/>
    </source>
</evidence>
<dbReference type="BioCyc" id="MPUL272635:G1GT6-372-MONOMER"/>
<dbReference type="InterPro" id="IPR013013">
    <property type="entry name" value="PTS_EIIC_1"/>
</dbReference>
<feature type="transmembrane region" description="Helical" evidence="12">
    <location>
        <begin position="146"/>
        <end position="165"/>
    </location>
</feature>
<evidence type="ECO:0000313" key="16">
    <source>
        <dbReference type="Proteomes" id="UP000000528"/>
    </source>
</evidence>
<comment type="subcellular location">
    <subcellularLocation>
        <location evidence="1">Cell membrane</location>
        <topology evidence="1">Multi-pass membrane protein</topology>
    </subcellularLocation>
</comment>
<name>Q98QJ7_MYCPU</name>
<dbReference type="EC" id="2.7.1.69" evidence="15"/>
<dbReference type="SUPFAM" id="SSF55604">
    <property type="entry name" value="Glucose permease domain IIB"/>
    <property type="match status" value="1"/>
</dbReference>
<dbReference type="InterPro" id="IPR018113">
    <property type="entry name" value="PTrfase_EIIB_Cys"/>
</dbReference>
<evidence type="ECO:0000256" key="8">
    <source>
        <dbReference type="ARBA" id="ARBA00022777"/>
    </source>
</evidence>
<evidence type="ECO:0000259" key="13">
    <source>
        <dbReference type="PROSITE" id="PS51098"/>
    </source>
</evidence>
<dbReference type="GO" id="GO:0016301">
    <property type="term" value="F:kinase activity"/>
    <property type="evidence" value="ECO:0007669"/>
    <property type="project" value="UniProtKB-KW"/>
</dbReference>
<reference evidence="15 16" key="1">
    <citation type="journal article" date="2001" name="Nucleic Acids Res.">
        <title>The complete genome sequence of the murine respiratory pathogen Mycoplasma pulmonis.</title>
        <authorList>
            <person name="Chambaud I."/>
            <person name="Heilig R."/>
            <person name="Ferris S."/>
            <person name="Barbe V."/>
            <person name="Samson D."/>
            <person name="Galisson F."/>
            <person name="Moszer I."/>
            <person name="Dybvig K."/>
            <person name="Wroblewski H."/>
            <person name="Viari A."/>
            <person name="Rocha E.P.C."/>
            <person name="Blanchard A."/>
        </authorList>
    </citation>
    <scope>NUCLEOTIDE SEQUENCE [LARGE SCALE GENOMIC DNA]</scope>
    <source>
        <strain evidence="15 16">UAB CTIP</strain>
    </source>
</reference>
<dbReference type="InterPro" id="IPR050429">
    <property type="entry name" value="PTS_Glucose_EIICBA"/>
</dbReference>
<sequence>MSNFFKTYFFNFKNKSRTTLVKLSQAFMLPISILPIAGLLLGIGGAIGANSSTSVAIIFANFFKGASDIIFANLAMLFGASVVISFTNKNRIYGTFMFIIGYLIFLSIQSVFIHFNDKNEFLDIFFFHTNPDNAFIVGKTLGINTLQTSIFGGIIVATFVVFIMNRWSEIELPYYLGFFSGIKLVPFILLPFSVLLAIAFLILWPFIGIAIAWIGKQASYAPGGVDGLVYGMLARALMPLGLHHIVIAIAWQTKLGGELSLNEFKNVASSLGVLDTFEIQSVIKAFDDLKVPSIDGDQNIWNFINKLPVNKLPINNSGASEPIFQWLASRVGVHAGRFTQDYPIYLGAIQGIGLAMILASYKKNRKKVAAIVGSSMFVAFLTGITEPLEFSFLFVAPSFYYLFYVPISGFAYMFMKIFKAHVGVGFARGFIDYVIYGIVPYQKGTNFYWAIPISIVFLIISFIVFFFVIKKFDIKTPGRLEEEIVLINKKAFLELKNQKSTNKEKTQNQNIEFSEQNKKEISENDQLIQELIKAYGGLENIESVNACATRLRVEVFDISLVDENAFKNLGAKGFIKKGNSTQAIYGGKAQILSSKINDIYFK</sequence>
<keyword evidence="9 12" id="KW-1133">Transmembrane helix</keyword>
<dbReference type="eggNOG" id="COG1264">
    <property type="taxonomic scope" value="Bacteria"/>
</dbReference>
<dbReference type="PROSITE" id="PS51098">
    <property type="entry name" value="PTS_EIIB_TYPE_1"/>
    <property type="match status" value="1"/>
</dbReference>
<evidence type="ECO:0000256" key="9">
    <source>
        <dbReference type="ARBA" id="ARBA00022989"/>
    </source>
</evidence>
<keyword evidence="10 12" id="KW-0472">Membrane</keyword>
<dbReference type="HOGENOM" id="CLU_012312_1_0_14"/>
<dbReference type="GO" id="GO:0005886">
    <property type="term" value="C:plasma membrane"/>
    <property type="evidence" value="ECO:0007669"/>
    <property type="project" value="UniProtKB-SubCell"/>
</dbReference>
<dbReference type="Gene3D" id="3.30.1360.60">
    <property type="entry name" value="Glucose permease domain IIB"/>
    <property type="match status" value="1"/>
</dbReference>